<name>A0A916N461_9BACT</name>
<dbReference type="RefSeq" id="WP_215237192.1">
    <property type="nucleotide sequence ID" value="NZ_CAJRAF010000001.1"/>
</dbReference>
<feature type="domain" description="SHOCT" evidence="1">
    <location>
        <begin position="222"/>
        <end position="249"/>
    </location>
</feature>
<sequence length="252" mass="28091">MEKLTKMGQDVITDIASEYKLKKESVETMLIALKRGNGTMAQFSIPELGGAGQWMRGGMTMVSDMFNNSLKAKVDQLCLELSDRIRSLELFEDDSAGEISTESSAHKTSREWPAVFGTPSASGSQNNFRYAYFPHVKRLVIDDAGKRYIYDTKHHVISGVSQQQGAGQSYVFSSQLGSVNLAELSLISEPDKQPTPQEVYDMPTSVPVKPVAAGVEEDAIFEKIKRLGEMFEKGYITEEEFKDKKKELLSRL</sequence>
<accession>A0A916N461</accession>
<evidence type="ECO:0000313" key="3">
    <source>
        <dbReference type="Proteomes" id="UP000680038"/>
    </source>
</evidence>
<keyword evidence="3" id="KW-1185">Reference proteome</keyword>
<comment type="caution">
    <text evidence="2">The sequence shown here is derived from an EMBL/GenBank/DDBJ whole genome shotgun (WGS) entry which is preliminary data.</text>
</comment>
<reference evidence="2" key="1">
    <citation type="submission" date="2021-04" db="EMBL/GenBank/DDBJ databases">
        <authorList>
            <person name="Rodrigo-Torres L."/>
            <person name="Arahal R. D."/>
            <person name="Lucena T."/>
        </authorList>
    </citation>
    <scope>NUCLEOTIDE SEQUENCE</scope>
    <source>
        <strain evidence="2">CECT 9275</strain>
    </source>
</reference>
<organism evidence="2 3">
    <name type="scientific">Dyadobacter helix</name>
    <dbReference type="NCBI Taxonomy" id="2822344"/>
    <lineage>
        <taxon>Bacteria</taxon>
        <taxon>Pseudomonadati</taxon>
        <taxon>Bacteroidota</taxon>
        <taxon>Cytophagia</taxon>
        <taxon>Cytophagales</taxon>
        <taxon>Spirosomataceae</taxon>
        <taxon>Dyadobacter</taxon>
    </lineage>
</organism>
<dbReference type="Pfam" id="PF09851">
    <property type="entry name" value="SHOCT"/>
    <property type="match status" value="1"/>
</dbReference>
<protein>
    <recommendedName>
        <fullName evidence="1">SHOCT domain-containing protein</fullName>
    </recommendedName>
</protein>
<gene>
    <name evidence="2" type="ORF">DYBT9275_00424</name>
</gene>
<evidence type="ECO:0000313" key="2">
    <source>
        <dbReference type="EMBL" id="CAG4989998.1"/>
    </source>
</evidence>
<dbReference type="Proteomes" id="UP000680038">
    <property type="component" value="Unassembled WGS sequence"/>
</dbReference>
<proteinExistence type="predicted"/>
<evidence type="ECO:0000259" key="1">
    <source>
        <dbReference type="Pfam" id="PF09851"/>
    </source>
</evidence>
<dbReference type="EMBL" id="CAJRAF010000001">
    <property type="protein sequence ID" value="CAG4989998.1"/>
    <property type="molecule type" value="Genomic_DNA"/>
</dbReference>
<dbReference type="InterPro" id="IPR018649">
    <property type="entry name" value="SHOCT"/>
</dbReference>
<dbReference type="AlphaFoldDB" id="A0A916N461"/>